<evidence type="ECO:0008006" key="4">
    <source>
        <dbReference type="Google" id="ProtNLM"/>
    </source>
</evidence>
<evidence type="ECO:0000313" key="3">
    <source>
        <dbReference type="Proteomes" id="UP000050378"/>
    </source>
</evidence>
<evidence type="ECO:0000313" key="2">
    <source>
        <dbReference type="EMBL" id="KPM84337.1"/>
    </source>
</evidence>
<keyword evidence="1" id="KW-0812">Transmembrane</keyword>
<dbReference type="STRING" id="570156.AOG27_05410"/>
<reference evidence="2 3" key="1">
    <citation type="submission" date="2015-09" db="EMBL/GenBank/DDBJ databases">
        <title>Draft Genome Sequence of Pseudoalteromonas lipolytica UCD-48B.</title>
        <authorList>
            <person name="Krusor M."/>
            <person name="Coil D.A."/>
            <person name="Lang J.M."/>
            <person name="Eisen J.A."/>
            <person name="Alexiev A."/>
        </authorList>
    </citation>
    <scope>NUCLEOTIDE SEQUENCE [LARGE SCALE GENOMIC DNA]</scope>
    <source>
        <strain evidence="2 3">UCD-48B</strain>
    </source>
</reference>
<name>A0A0P7D6S9_9GAMM</name>
<keyword evidence="1" id="KW-1133">Transmembrane helix</keyword>
<dbReference type="AlphaFoldDB" id="A0A0P7D6S9"/>
<accession>A0A0P7D6S9</accession>
<organism evidence="2 3">
    <name type="scientific">Pseudoalteromonas lipolytica</name>
    <dbReference type="NCBI Taxonomy" id="570156"/>
    <lineage>
        <taxon>Bacteria</taxon>
        <taxon>Pseudomonadati</taxon>
        <taxon>Pseudomonadota</taxon>
        <taxon>Gammaproteobacteria</taxon>
        <taxon>Alteromonadales</taxon>
        <taxon>Pseudoalteromonadaceae</taxon>
        <taxon>Pseudoalteromonas</taxon>
    </lineage>
</organism>
<feature type="transmembrane region" description="Helical" evidence="1">
    <location>
        <begin position="134"/>
        <end position="156"/>
    </location>
</feature>
<feature type="transmembrane region" description="Helical" evidence="1">
    <location>
        <begin position="15"/>
        <end position="40"/>
    </location>
</feature>
<keyword evidence="1" id="KW-0472">Membrane</keyword>
<protein>
    <recommendedName>
        <fullName evidence="4">DUF2878 domain-containing protein</fullName>
    </recommendedName>
</protein>
<proteinExistence type="predicted"/>
<evidence type="ECO:0000256" key="1">
    <source>
        <dbReference type="SAM" id="Phobius"/>
    </source>
</evidence>
<feature type="transmembrane region" description="Helical" evidence="1">
    <location>
        <begin position="78"/>
        <end position="96"/>
    </location>
</feature>
<feature type="transmembrane region" description="Helical" evidence="1">
    <location>
        <begin position="49"/>
        <end position="72"/>
    </location>
</feature>
<feature type="transmembrane region" description="Helical" evidence="1">
    <location>
        <begin position="103"/>
        <end position="122"/>
    </location>
</feature>
<dbReference type="Pfam" id="PF11086">
    <property type="entry name" value="DUF2878"/>
    <property type="match status" value="1"/>
</dbReference>
<dbReference type="OrthoDB" id="6522758at2"/>
<dbReference type="Proteomes" id="UP000050378">
    <property type="component" value="Unassembled WGS sequence"/>
</dbReference>
<dbReference type="EMBL" id="LJTC01000003">
    <property type="protein sequence ID" value="KPM84337.1"/>
    <property type="molecule type" value="Genomic_DNA"/>
</dbReference>
<dbReference type="PATRIC" id="fig|570156.3.peg.2065"/>
<dbReference type="RefSeq" id="WP_054551995.1">
    <property type="nucleotide sequence ID" value="NZ_LJTC01000003.1"/>
</dbReference>
<dbReference type="InterPro" id="IPR021306">
    <property type="entry name" value="DUF2878"/>
</dbReference>
<comment type="caution">
    <text evidence="2">The sequence shown here is derived from an EMBL/GenBank/DDBJ whole genome shotgun (WGS) entry which is preliminary data.</text>
</comment>
<gene>
    <name evidence="2" type="ORF">AOG27_05410</name>
</gene>
<sequence>MISRSIINFVLFQGVWFMALLLEHNSLIPALTVVALMIYLSKQRQQDSWLLLCGLPLALGYEWLASSLNLLAFKVSPFPLWLAVLWAALLLTINTSMHFLQKLPWYIAWGVCALFAPASYYAGMRFEVLNTELVLWQFWLVYGLGWASMFMAIIAINKRFLAAK</sequence>